<keyword evidence="2" id="KW-1185">Reference proteome</keyword>
<name>A0ABX0Y7C4_9ACTN</name>
<dbReference type="RefSeq" id="WP_167928812.1">
    <property type="nucleotide sequence ID" value="NZ_JAATVY010000039.1"/>
</dbReference>
<dbReference type="EMBL" id="JAATVY010000039">
    <property type="protein sequence ID" value="NJC73908.1"/>
    <property type="molecule type" value="Genomic_DNA"/>
</dbReference>
<evidence type="ECO:0000313" key="1">
    <source>
        <dbReference type="EMBL" id="NJC73908.1"/>
    </source>
</evidence>
<proteinExistence type="predicted"/>
<protein>
    <recommendedName>
        <fullName evidence="3">DUF559 domain-containing protein</fullName>
    </recommendedName>
</protein>
<organism evidence="1 2">
    <name type="scientific">Planosporangium thailandense</name>
    <dbReference type="NCBI Taxonomy" id="765197"/>
    <lineage>
        <taxon>Bacteria</taxon>
        <taxon>Bacillati</taxon>
        <taxon>Actinomycetota</taxon>
        <taxon>Actinomycetes</taxon>
        <taxon>Micromonosporales</taxon>
        <taxon>Micromonosporaceae</taxon>
        <taxon>Planosporangium</taxon>
    </lineage>
</organism>
<dbReference type="Proteomes" id="UP000722989">
    <property type="component" value="Unassembled WGS sequence"/>
</dbReference>
<reference evidence="1 2" key="1">
    <citation type="submission" date="2020-03" db="EMBL/GenBank/DDBJ databases">
        <title>WGS of the type strain of Planosporangium spp.</title>
        <authorList>
            <person name="Thawai C."/>
        </authorList>
    </citation>
    <scope>NUCLEOTIDE SEQUENCE [LARGE SCALE GENOMIC DNA]</scope>
    <source>
        <strain evidence="1 2">TBRC 5610</strain>
    </source>
</reference>
<comment type="caution">
    <text evidence="1">The sequence shown here is derived from an EMBL/GenBank/DDBJ whole genome shotgun (WGS) entry which is preliminary data.</text>
</comment>
<evidence type="ECO:0008006" key="3">
    <source>
        <dbReference type="Google" id="ProtNLM"/>
    </source>
</evidence>
<gene>
    <name evidence="1" type="ORF">HC031_29970</name>
</gene>
<evidence type="ECO:0000313" key="2">
    <source>
        <dbReference type="Proteomes" id="UP000722989"/>
    </source>
</evidence>
<sequence length="720" mass="79614">MRTFVTRRLAEANALIHKPHYADCAAVLPVVVSFVPRPDNDYNPRAISVAMPPGDGGSPLDRHIGYLYESQLRWFGGAIHRLATVSAGPVGCHGWIELYEIDEYQREELERDADPTMSEGELLTPAEQLRLGYSVGSIRLNLPDPADMPALVDAYELSPAPATPGADAVVAAQPAGAHDGAPGVDHSEVLRAAYLTRLGEDLRTAFANRAATGAWWRPTARSMAADRRAAEAEKRLERWSDYRRQQHRYRGLRAISHSVYGFGKVLVVDEHGARVGEYHLPDGPLTLTDERVRPDALRALTAHGITPKRGQQLAGLDDFPDALVLVMRRTWSIRAVQELAAAESLPEIGTFEPESGRLIVYAAPYREPVMTLIRRHGHEPATVNVAAPSRETEKWNQAASGSTNQATAIRTTAPLRAELRRFIPAEHLACVDITWLTGPTPEGLTWRTRSDLENDSYYVRELTALFGGYRGEVRLAPCRLCGGNALAVGSALPYCFGCCRRAQRGILQDNGVDGPWVAAATWAIRRLAEIEFSGPPSLAQLTRLTVTDAGRADEAMLCRFLIPRPEFAWPATRHHRKPYSWSEWLARAGLLREGMRTARGTRTVATDGHLCRSLFERHVDDFFHHWDIAHDIEPHYPYDSELNTTGLRADWRLADGTFVEALGLPDEKAYAAKVERKLELARRTGIRVVTITADDLSRLSTVFAPWLTGVIGSRASSAGP</sequence>
<accession>A0ABX0Y7C4</accession>